<dbReference type="Proteomes" id="UP000747110">
    <property type="component" value="Unassembled WGS sequence"/>
</dbReference>
<dbReference type="EMBL" id="BNCP01000018">
    <property type="protein sequence ID" value="GIL80305.1"/>
    <property type="molecule type" value="Genomic_DNA"/>
</dbReference>
<reference evidence="2" key="1">
    <citation type="journal article" date="2021" name="Proc. Natl. Acad. Sci. U.S.A.">
        <title>Three genomes in the algal genus Volvox reveal the fate of a haploid sex-determining region after a transition to homothallism.</title>
        <authorList>
            <person name="Yamamoto K."/>
            <person name="Hamaji T."/>
            <person name="Kawai-Toyooka H."/>
            <person name="Matsuzaki R."/>
            <person name="Takahashi F."/>
            <person name="Nishimura Y."/>
            <person name="Kawachi M."/>
            <person name="Noguchi H."/>
            <person name="Minakuchi Y."/>
            <person name="Umen J.G."/>
            <person name="Toyoda A."/>
            <person name="Nozaki H."/>
        </authorList>
    </citation>
    <scope>NUCLEOTIDE SEQUENCE</scope>
    <source>
        <strain evidence="2">NIES-3786</strain>
    </source>
</reference>
<sequence length="106" mass="11260">MGSSVCLTLCNAGHRGITPVQDWQSCVQIRLINPRVTAVRGLAARGNLDGPVLGIFRTRRVGGQTIRVRQLRTSPSLPPPCPSSSLPSLQTFVAEPPPPSPCHVVG</sequence>
<protein>
    <submittedName>
        <fullName evidence="2">Uncharacterized protein</fullName>
    </submittedName>
</protein>
<proteinExistence type="predicted"/>
<gene>
    <name evidence="2" type="ORF">Vretifemale_9478</name>
</gene>
<evidence type="ECO:0000313" key="3">
    <source>
        <dbReference type="Proteomes" id="UP000747110"/>
    </source>
</evidence>
<organism evidence="2 3">
    <name type="scientific">Volvox reticuliferus</name>
    <dbReference type="NCBI Taxonomy" id="1737510"/>
    <lineage>
        <taxon>Eukaryota</taxon>
        <taxon>Viridiplantae</taxon>
        <taxon>Chlorophyta</taxon>
        <taxon>core chlorophytes</taxon>
        <taxon>Chlorophyceae</taxon>
        <taxon>CS clade</taxon>
        <taxon>Chlamydomonadales</taxon>
        <taxon>Volvocaceae</taxon>
        <taxon>Volvox</taxon>
    </lineage>
</organism>
<evidence type="ECO:0000313" key="2">
    <source>
        <dbReference type="EMBL" id="GIL80305.1"/>
    </source>
</evidence>
<evidence type="ECO:0000256" key="1">
    <source>
        <dbReference type="SAM" id="MobiDB-lite"/>
    </source>
</evidence>
<dbReference type="AlphaFoldDB" id="A0A8J4CIJ7"/>
<feature type="compositionally biased region" description="Pro residues" evidence="1">
    <location>
        <begin position="95"/>
        <end position="106"/>
    </location>
</feature>
<keyword evidence="3" id="KW-1185">Reference proteome</keyword>
<feature type="region of interest" description="Disordered" evidence="1">
    <location>
        <begin position="72"/>
        <end position="106"/>
    </location>
</feature>
<comment type="caution">
    <text evidence="2">The sequence shown here is derived from an EMBL/GenBank/DDBJ whole genome shotgun (WGS) entry which is preliminary data.</text>
</comment>
<accession>A0A8J4CIJ7</accession>
<name>A0A8J4CIJ7_9CHLO</name>